<reference evidence="17 18" key="1">
    <citation type="submission" date="2014-11" db="EMBL/GenBank/DDBJ databases">
        <title>Complete Genome Sequence of Pseudoalteromonas sp. Strain OCN003 Isolated from Kaneohe Bay, Oahu, Hawaii.</title>
        <authorList>
            <person name="Beurmann S."/>
            <person name="Videau P."/>
            <person name="Ushijima B."/>
            <person name="Smith A.M."/>
            <person name="Aeby G.S."/>
            <person name="Callahan S.M."/>
            <person name="Belcaid M."/>
        </authorList>
    </citation>
    <scope>NUCLEOTIDE SEQUENCE [LARGE SCALE GENOMIC DNA]</scope>
    <source>
        <strain evidence="17 18">OCN003</strain>
    </source>
</reference>
<comment type="similarity">
    <text evidence="2">Belongs to the TonB-dependent receptor family. Hemoglobin/haptoglobin binding protein subfamily.</text>
</comment>
<dbReference type="SUPFAM" id="SSF56935">
    <property type="entry name" value="Porins"/>
    <property type="match status" value="1"/>
</dbReference>
<dbReference type="AlphaFoldDB" id="A0A0A7EJT9"/>
<dbReference type="InterPro" id="IPR012910">
    <property type="entry name" value="Plug_dom"/>
</dbReference>
<dbReference type="Proteomes" id="UP000030341">
    <property type="component" value="Chromosome 1"/>
</dbReference>
<evidence type="ECO:0000256" key="10">
    <source>
        <dbReference type="ARBA" id="ARBA00023237"/>
    </source>
</evidence>
<evidence type="ECO:0000259" key="16">
    <source>
        <dbReference type="Pfam" id="PF07715"/>
    </source>
</evidence>
<gene>
    <name evidence="17" type="ORF">OM33_14655</name>
</gene>
<comment type="subcellular location">
    <subcellularLocation>
        <location evidence="1 11">Cell outer membrane</location>
        <topology evidence="1 11">Multi-pass membrane protein</topology>
    </subcellularLocation>
</comment>
<evidence type="ECO:0000313" key="18">
    <source>
        <dbReference type="Proteomes" id="UP000030341"/>
    </source>
</evidence>
<dbReference type="EMBL" id="CP009888">
    <property type="protein sequence ID" value="AIY66212.1"/>
    <property type="molecule type" value="Genomic_DNA"/>
</dbReference>
<dbReference type="PROSITE" id="PS01156">
    <property type="entry name" value="TONB_DEPENDENT_REC_2"/>
    <property type="match status" value="1"/>
</dbReference>
<feature type="domain" description="TonB-dependent receptor-like beta-barrel" evidence="15">
    <location>
        <begin position="289"/>
        <end position="651"/>
    </location>
</feature>
<proteinExistence type="inferred from homology"/>
<organism evidence="17 18">
    <name type="scientific">Pseudoalteromonas piratica</name>
    <dbReference type="NCBI Taxonomy" id="1348114"/>
    <lineage>
        <taxon>Bacteria</taxon>
        <taxon>Pseudomonadati</taxon>
        <taxon>Pseudomonadota</taxon>
        <taxon>Gammaproteobacteria</taxon>
        <taxon>Alteromonadales</taxon>
        <taxon>Pseudoalteromonadaceae</taxon>
        <taxon>Pseudoalteromonas</taxon>
    </lineage>
</organism>
<keyword evidence="18" id="KW-1185">Reference proteome</keyword>
<keyword evidence="4 11" id="KW-1134">Transmembrane beta strand</keyword>
<evidence type="ECO:0000256" key="5">
    <source>
        <dbReference type="ARBA" id="ARBA00022692"/>
    </source>
</evidence>
<evidence type="ECO:0000313" key="17">
    <source>
        <dbReference type="EMBL" id="AIY66212.1"/>
    </source>
</evidence>
<evidence type="ECO:0000256" key="7">
    <source>
        <dbReference type="ARBA" id="ARBA00023077"/>
    </source>
</evidence>
<keyword evidence="8 11" id="KW-0472">Membrane</keyword>
<dbReference type="GO" id="GO:0009279">
    <property type="term" value="C:cell outer membrane"/>
    <property type="evidence" value="ECO:0007669"/>
    <property type="project" value="UniProtKB-SubCell"/>
</dbReference>
<name>A0A0A7EJT9_9GAMM</name>
<dbReference type="HOGENOM" id="CLU_008287_18_0_6"/>
<dbReference type="Gene3D" id="2.170.130.10">
    <property type="entry name" value="TonB-dependent receptor, plug domain"/>
    <property type="match status" value="1"/>
</dbReference>
<feature type="domain" description="TonB-dependent receptor plug" evidence="16">
    <location>
        <begin position="56"/>
        <end position="170"/>
    </location>
</feature>
<keyword evidence="9" id="KW-0675">Receptor</keyword>
<dbReference type="InterPro" id="IPR039426">
    <property type="entry name" value="TonB-dep_rcpt-like"/>
</dbReference>
<dbReference type="InterPro" id="IPR000531">
    <property type="entry name" value="Beta-barrel_TonB"/>
</dbReference>
<evidence type="ECO:0000256" key="13">
    <source>
        <dbReference type="RuleBase" id="RU003357"/>
    </source>
</evidence>
<dbReference type="GO" id="GO:0044718">
    <property type="term" value="P:siderophore transmembrane transport"/>
    <property type="evidence" value="ECO:0007669"/>
    <property type="project" value="TreeGrafter"/>
</dbReference>
<evidence type="ECO:0000256" key="11">
    <source>
        <dbReference type="PROSITE-ProRule" id="PRU01360"/>
    </source>
</evidence>
<dbReference type="eggNOG" id="COG4771">
    <property type="taxonomic scope" value="Bacteria"/>
</dbReference>
<keyword evidence="10 11" id="KW-0998">Cell outer membrane</keyword>
<evidence type="ECO:0000259" key="15">
    <source>
        <dbReference type="Pfam" id="PF00593"/>
    </source>
</evidence>
<evidence type="ECO:0000256" key="2">
    <source>
        <dbReference type="ARBA" id="ARBA00008143"/>
    </source>
</evidence>
<feature type="signal peptide" evidence="14">
    <location>
        <begin position="1"/>
        <end position="22"/>
    </location>
</feature>
<dbReference type="InterPro" id="IPR036942">
    <property type="entry name" value="Beta-barrel_TonB_sf"/>
</dbReference>
<keyword evidence="5 11" id="KW-0812">Transmembrane</keyword>
<dbReference type="GO" id="GO:0015344">
    <property type="term" value="F:siderophore uptake transmembrane transporter activity"/>
    <property type="evidence" value="ECO:0007669"/>
    <property type="project" value="TreeGrafter"/>
</dbReference>
<dbReference type="Pfam" id="PF00593">
    <property type="entry name" value="TonB_dep_Rec_b-barrel"/>
    <property type="match status" value="1"/>
</dbReference>
<dbReference type="PANTHER" id="PTHR30069:SF29">
    <property type="entry name" value="HEMOGLOBIN AND HEMOGLOBIN-HAPTOGLOBIN-BINDING PROTEIN 1-RELATED"/>
    <property type="match status" value="1"/>
</dbReference>
<dbReference type="STRING" id="1348114.OM33_14655"/>
<accession>A0A0A7EJT9</accession>
<dbReference type="KEGG" id="pseo:OM33_14655"/>
<evidence type="ECO:0000256" key="14">
    <source>
        <dbReference type="SAM" id="SignalP"/>
    </source>
</evidence>
<evidence type="ECO:0000256" key="8">
    <source>
        <dbReference type="ARBA" id="ARBA00023136"/>
    </source>
</evidence>
<dbReference type="PANTHER" id="PTHR30069">
    <property type="entry name" value="TONB-DEPENDENT OUTER MEMBRANE RECEPTOR"/>
    <property type="match status" value="1"/>
</dbReference>
<evidence type="ECO:0000256" key="9">
    <source>
        <dbReference type="ARBA" id="ARBA00023170"/>
    </source>
</evidence>
<evidence type="ECO:0000256" key="3">
    <source>
        <dbReference type="ARBA" id="ARBA00022448"/>
    </source>
</evidence>
<dbReference type="OrthoDB" id="9758929at2"/>
<feature type="short sequence motif" description="TonB C-terminal box" evidence="12">
    <location>
        <begin position="745"/>
        <end position="762"/>
    </location>
</feature>
<dbReference type="Pfam" id="PF07715">
    <property type="entry name" value="Plug"/>
    <property type="match status" value="1"/>
</dbReference>
<dbReference type="InterPro" id="IPR010917">
    <property type="entry name" value="TonB_rcpt_CS"/>
</dbReference>
<evidence type="ECO:0000256" key="4">
    <source>
        <dbReference type="ARBA" id="ARBA00022452"/>
    </source>
</evidence>
<keyword evidence="3 11" id="KW-0813">Transport</keyword>
<keyword evidence="6 14" id="KW-0732">Signal</keyword>
<dbReference type="Gene3D" id="2.40.170.20">
    <property type="entry name" value="TonB-dependent receptor, beta-barrel domain"/>
    <property type="match status" value="1"/>
</dbReference>
<keyword evidence="7 13" id="KW-0798">TonB box</keyword>
<evidence type="ECO:0000256" key="6">
    <source>
        <dbReference type="ARBA" id="ARBA00022729"/>
    </source>
</evidence>
<evidence type="ECO:0000256" key="1">
    <source>
        <dbReference type="ARBA" id="ARBA00004571"/>
    </source>
</evidence>
<feature type="chain" id="PRO_5002039203" evidence="14">
    <location>
        <begin position="23"/>
        <end position="762"/>
    </location>
</feature>
<evidence type="ECO:0000256" key="12">
    <source>
        <dbReference type="PROSITE-ProRule" id="PRU10144"/>
    </source>
</evidence>
<sequence length="762" mass="85690">MASRINLLTSAIVLSLYAPTVAAVDADYDLDALQALSLKDLLNVQVKTAGLKQQSLLDAPANIKIVTAEQIKQRGYQNLIDILRDVPGFDFANYQDGAGEYTSHSINRGIGGTPGNVQLLIMVDGIVQNHIAFNWSQPWGNQQILADIERIEIVQGPGSASYGANAYSGVIHFITKQAKQSSGQRLSVLTGEHGERSVQFMFNHQVSELSLQLSGRFSSRDGDSGLDSYDPAGYFTNHLYPNYLTQQYVNGEYIVAGNNPLAGQYQLAGYNNQSDDNALRGKLVWQNPSQHTVGITHFELGFNSWEQEQGLASYVAGFEYQTRDTSYKKHHSAQHYYLDLDYQFSHQLELASRLWQRENTQEPDTGFKYSYRFVDLVKSYHSVSKQSAFEQQLTISKWHDIDWQFGYRLMRSEKMGQIVSLGDYQLGNQASTASDWLIAEAGLGLNSYVEYPVEEVDEKAFYAEAQGFLTDKINYTLGFRYDRSDAFGSTTNPRAAINYNANQNLVFKLLYGEAFREPSIFELNDEFRGNSSLKPEKIKTTELVSHYFYEQAEHQLDLKTAIYLSQEDNRITLNIQDDDANMRFASASNVSYENAKHSDYWGLSFDANYSYKQSLTAYFNYHYSDGEQDLTTNALNHITDHKINWGVNYRLLPHLAVDLRANHLIGRNAPVSNAYFSGDIGNLSLYNLVISAPDLSLSGVSITPQFIVNNLFDKDYVLVGRQDGASDVNAYDINNNADPDGFTPAYHPQLGRTVALQLLVSF</sequence>
<protein>
    <submittedName>
        <fullName evidence="17">Membrane protein</fullName>
    </submittedName>
</protein>
<dbReference type="PROSITE" id="PS52016">
    <property type="entry name" value="TONB_DEPENDENT_REC_3"/>
    <property type="match status" value="1"/>
</dbReference>
<dbReference type="InterPro" id="IPR037066">
    <property type="entry name" value="Plug_dom_sf"/>
</dbReference>